<evidence type="ECO:0000259" key="4">
    <source>
        <dbReference type="PROSITE" id="PS01124"/>
    </source>
</evidence>
<gene>
    <name evidence="5" type="ORF">ABUE31_14520</name>
</gene>
<dbReference type="RefSeq" id="WP_367724364.1">
    <property type="nucleotide sequence ID" value="NZ_JBFOCI010000004.1"/>
</dbReference>
<dbReference type="InterPro" id="IPR018062">
    <property type="entry name" value="HTH_AraC-typ_CS"/>
</dbReference>
<comment type="caution">
    <text evidence="5">The sequence shown here is derived from an EMBL/GenBank/DDBJ whole genome shotgun (WGS) entry which is preliminary data.</text>
</comment>
<dbReference type="InterPro" id="IPR009057">
    <property type="entry name" value="Homeodomain-like_sf"/>
</dbReference>
<feature type="domain" description="HTH araC/xylS-type" evidence="4">
    <location>
        <begin position="205"/>
        <end position="303"/>
    </location>
</feature>
<protein>
    <submittedName>
        <fullName evidence="5">AraC family transcriptional regulator</fullName>
    </submittedName>
</protein>
<proteinExistence type="predicted"/>
<dbReference type="InterPro" id="IPR032783">
    <property type="entry name" value="AraC_lig"/>
</dbReference>
<dbReference type="PROSITE" id="PS00041">
    <property type="entry name" value="HTH_ARAC_FAMILY_1"/>
    <property type="match status" value="1"/>
</dbReference>
<dbReference type="InterPro" id="IPR018060">
    <property type="entry name" value="HTH_AraC"/>
</dbReference>
<sequence>MDALTDIIGLLRPQTVLTGSMSASGRWGVRVPPQPGPTFYFVMEGCCWCGIGDDRPFELRRGDCVLSARPERDTFRSDPDVPVVLSDDAFKERHRVDGEFRIGDATAPPACRIVGGLIVCDPANADLLVGLLPRLIQVRGEDDVGERLRWLVCTIGEETGAARAGREAVLSRLIEILLIELLRREAASLSPHVGVLAGLADPRLAKALALIHGDVGRGWTVAELAGRAGMSRSVFARRFAEAVGVAPVEYLLDWRMALAKDALLRGDGSMEEIAEAVGYRSASAFSTAFAARVGGPPSRYAGAVRAGAAR</sequence>
<dbReference type="PANTHER" id="PTHR46796:SF13">
    <property type="entry name" value="HTH-TYPE TRANSCRIPTIONAL ACTIVATOR RHAS"/>
    <property type="match status" value="1"/>
</dbReference>
<keyword evidence="1" id="KW-0805">Transcription regulation</keyword>
<dbReference type="SUPFAM" id="SSF46689">
    <property type="entry name" value="Homeodomain-like"/>
    <property type="match status" value="2"/>
</dbReference>
<evidence type="ECO:0000256" key="1">
    <source>
        <dbReference type="ARBA" id="ARBA00023015"/>
    </source>
</evidence>
<keyword evidence="3" id="KW-0804">Transcription</keyword>
<organism evidence="5 6">
    <name type="scientific">Mesorhizobium marinum</name>
    <dbReference type="NCBI Taxonomy" id="3228790"/>
    <lineage>
        <taxon>Bacteria</taxon>
        <taxon>Pseudomonadati</taxon>
        <taxon>Pseudomonadota</taxon>
        <taxon>Alphaproteobacteria</taxon>
        <taxon>Hyphomicrobiales</taxon>
        <taxon>Phyllobacteriaceae</taxon>
        <taxon>Mesorhizobium</taxon>
    </lineage>
</organism>
<dbReference type="Gene3D" id="1.10.10.60">
    <property type="entry name" value="Homeodomain-like"/>
    <property type="match status" value="2"/>
</dbReference>
<reference evidence="5 6" key="1">
    <citation type="submission" date="2024-06" db="EMBL/GenBank/DDBJ databases">
        <authorList>
            <person name="Tuo L."/>
        </authorList>
    </citation>
    <scope>NUCLEOTIDE SEQUENCE [LARGE SCALE GENOMIC DNA]</scope>
    <source>
        <strain evidence="5 6">ZMM04-5</strain>
    </source>
</reference>
<evidence type="ECO:0000313" key="6">
    <source>
        <dbReference type="Proteomes" id="UP001556196"/>
    </source>
</evidence>
<dbReference type="Proteomes" id="UP001556196">
    <property type="component" value="Unassembled WGS sequence"/>
</dbReference>
<dbReference type="Pfam" id="PF12852">
    <property type="entry name" value="Cupin_6"/>
    <property type="match status" value="1"/>
</dbReference>
<keyword evidence="6" id="KW-1185">Reference proteome</keyword>
<evidence type="ECO:0000256" key="3">
    <source>
        <dbReference type="ARBA" id="ARBA00023163"/>
    </source>
</evidence>
<evidence type="ECO:0000313" key="5">
    <source>
        <dbReference type="EMBL" id="MEW9807204.1"/>
    </source>
</evidence>
<dbReference type="PANTHER" id="PTHR46796">
    <property type="entry name" value="HTH-TYPE TRANSCRIPTIONAL ACTIVATOR RHAS-RELATED"/>
    <property type="match status" value="1"/>
</dbReference>
<accession>A0ABV3R1L1</accession>
<name>A0ABV3R1L1_9HYPH</name>
<dbReference type="PROSITE" id="PS01124">
    <property type="entry name" value="HTH_ARAC_FAMILY_2"/>
    <property type="match status" value="1"/>
</dbReference>
<dbReference type="EMBL" id="JBFOCI010000004">
    <property type="protein sequence ID" value="MEW9807204.1"/>
    <property type="molecule type" value="Genomic_DNA"/>
</dbReference>
<dbReference type="SMART" id="SM00342">
    <property type="entry name" value="HTH_ARAC"/>
    <property type="match status" value="1"/>
</dbReference>
<keyword evidence="2" id="KW-0238">DNA-binding</keyword>
<dbReference type="Pfam" id="PF12833">
    <property type="entry name" value="HTH_18"/>
    <property type="match status" value="1"/>
</dbReference>
<evidence type="ECO:0000256" key="2">
    <source>
        <dbReference type="ARBA" id="ARBA00023125"/>
    </source>
</evidence>
<dbReference type="InterPro" id="IPR050204">
    <property type="entry name" value="AraC_XylS_family_regulators"/>
</dbReference>